<dbReference type="InterPro" id="IPR036188">
    <property type="entry name" value="FAD/NAD-bd_sf"/>
</dbReference>
<dbReference type="PANTHER" id="PTHR42877:SF4">
    <property type="entry name" value="FAD_NAD(P)-BINDING DOMAIN-CONTAINING PROTEIN-RELATED"/>
    <property type="match status" value="1"/>
</dbReference>
<keyword evidence="2" id="KW-0274">FAD</keyword>
<evidence type="ECO:0000256" key="2">
    <source>
        <dbReference type="ARBA" id="ARBA00022827"/>
    </source>
</evidence>
<name>A0A1I6G9T0_9GAMM</name>
<dbReference type="SUPFAM" id="SSF51905">
    <property type="entry name" value="FAD/NAD(P)-binding domain"/>
    <property type="match status" value="1"/>
</dbReference>
<dbReference type="PANTHER" id="PTHR42877">
    <property type="entry name" value="L-ORNITHINE N(5)-MONOOXYGENASE-RELATED"/>
    <property type="match status" value="1"/>
</dbReference>
<evidence type="ECO:0000256" key="1">
    <source>
        <dbReference type="ARBA" id="ARBA00022630"/>
    </source>
</evidence>
<evidence type="ECO:0000313" key="5">
    <source>
        <dbReference type="Proteomes" id="UP000199290"/>
    </source>
</evidence>
<keyword evidence="3" id="KW-0560">Oxidoreductase</keyword>
<organism evidence="4 5">
    <name type="scientific">Marinobacter gudaonensis</name>
    <dbReference type="NCBI Taxonomy" id="375760"/>
    <lineage>
        <taxon>Bacteria</taxon>
        <taxon>Pseudomonadati</taxon>
        <taxon>Pseudomonadota</taxon>
        <taxon>Gammaproteobacteria</taxon>
        <taxon>Pseudomonadales</taxon>
        <taxon>Marinobacteraceae</taxon>
        <taxon>Marinobacter</taxon>
    </lineage>
</organism>
<dbReference type="RefSeq" id="WP_091985158.1">
    <property type="nucleotide sequence ID" value="NZ_FOYV01000001.1"/>
</dbReference>
<protein>
    <submittedName>
        <fullName evidence="4">Predicted flavoprotein CzcO associated with the cation diffusion facilitator CzcD</fullName>
    </submittedName>
</protein>
<proteinExistence type="predicted"/>
<dbReference type="GO" id="GO:0050660">
    <property type="term" value="F:flavin adenine dinucleotide binding"/>
    <property type="evidence" value="ECO:0007669"/>
    <property type="project" value="InterPro"/>
</dbReference>
<dbReference type="EMBL" id="FOYV01000001">
    <property type="protein sequence ID" value="SFR38910.1"/>
    <property type="molecule type" value="Genomic_DNA"/>
</dbReference>
<keyword evidence="5" id="KW-1185">Reference proteome</keyword>
<sequence length="495" mass="56459">MSQHNPSQPAIVIIGTGFGGLGMAITLKQAGYNNLTILEKAEDVGGTWRDNTYPGAACDVQSHFYSFSFEPKHDWSRKFGLQQEILGYMHRCVERYQLGDHLRFNAEVASARFDDQSNLWTLTLASGEQLLADVVITATGQLNQPAWPKLEGLERFQGRMFHSARWDHDYDLTNKRVAVIGTGASAIQFVPEIAPEVKQLNLFQRSAAWVLPKPDRPFKAWEQTLFRKVPAWDRLYRYLIYWKNESRALAFTRFNGLLEVFANQARREVRKHVTDPEKLAHIIPDYQIGCKRILISNDWYPAINRPNVDLVTDPIKAIDEQGVLTRSGRHYPVDAIICGTGFRASEFLSPIEVIGRGGKTLNEAWQAGASAFKGMTVSGFPNLFMLYGPNTNLAHNSIVYMLESQFRYIRTCINALQKYPGAAMDVRQDRQDRFTRVIQQGLQHSVWSSGCTSWYLDENGHNSINWPGFTFTYRLSTRRVDTADYQFINPLHNNH</sequence>
<gene>
    <name evidence="4" type="ORF">SAMN04488073_0278</name>
</gene>
<evidence type="ECO:0000256" key="3">
    <source>
        <dbReference type="ARBA" id="ARBA00023002"/>
    </source>
</evidence>
<dbReference type="GO" id="GO:0004499">
    <property type="term" value="F:N,N-dimethylaniline monooxygenase activity"/>
    <property type="evidence" value="ECO:0007669"/>
    <property type="project" value="InterPro"/>
</dbReference>
<evidence type="ECO:0000313" key="4">
    <source>
        <dbReference type="EMBL" id="SFR38910.1"/>
    </source>
</evidence>
<dbReference type="STRING" id="375760.SAMN04488073_0278"/>
<reference evidence="5" key="1">
    <citation type="submission" date="2016-10" db="EMBL/GenBank/DDBJ databases">
        <authorList>
            <person name="Varghese N."/>
            <person name="Submissions S."/>
        </authorList>
    </citation>
    <scope>NUCLEOTIDE SEQUENCE [LARGE SCALE GENOMIC DNA]</scope>
    <source>
        <strain evidence="5">CGMCC 1.6294</strain>
    </source>
</reference>
<dbReference type="GO" id="GO:0050661">
    <property type="term" value="F:NADP binding"/>
    <property type="evidence" value="ECO:0007669"/>
    <property type="project" value="InterPro"/>
</dbReference>
<dbReference type="Pfam" id="PF00743">
    <property type="entry name" value="FMO-like"/>
    <property type="match status" value="1"/>
</dbReference>
<accession>A0A1I6G9T0</accession>
<dbReference type="Gene3D" id="3.50.50.60">
    <property type="entry name" value="FAD/NAD(P)-binding domain"/>
    <property type="match status" value="2"/>
</dbReference>
<dbReference type="InterPro" id="IPR051209">
    <property type="entry name" value="FAD-bind_Monooxygenase_sf"/>
</dbReference>
<dbReference type="InterPro" id="IPR020946">
    <property type="entry name" value="Flavin_mOase-like"/>
</dbReference>
<dbReference type="AlphaFoldDB" id="A0A1I6G9T0"/>
<dbReference type="OrthoDB" id="312624at2"/>
<keyword evidence="1" id="KW-0285">Flavoprotein</keyword>
<dbReference type="Proteomes" id="UP000199290">
    <property type="component" value="Unassembled WGS sequence"/>
</dbReference>